<gene>
    <name evidence="8" type="ORF">ECPE_LOCUS2958</name>
</gene>
<evidence type="ECO:0000259" key="7">
    <source>
        <dbReference type="PROSITE" id="PS50106"/>
    </source>
</evidence>
<dbReference type="EMBL" id="UZAN01039982">
    <property type="protein sequence ID" value="VDP67939.1"/>
    <property type="molecule type" value="Genomic_DNA"/>
</dbReference>
<keyword evidence="4" id="KW-0206">Cytoskeleton</keyword>
<evidence type="ECO:0000259" key="6">
    <source>
        <dbReference type="PROSITE" id="PS50003"/>
    </source>
</evidence>
<evidence type="ECO:0000313" key="10">
    <source>
        <dbReference type="WBParaSite" id="ECPE_0000296101-mRNA-1"/>
    </source>
</evidence>
<name>A0A183A7M3_9TREM</name>
<dbReference type="PROSITE" id="PS50106">
    <property type="entry name" value="PDZ"/>
    <property type="match status" value="1"/>
</dbReference>
<keyword evidence="3" id="KW-0963">Cytoplasm</keyword>
<dbReference type="Pfam" id="PF00595">
    <property type="entry name" value="PDZ"/>
    <property type="match status" value="1"/>
</dbReference>
<sequence length="414" mass="45191">MLDSQNNSPLIVYKGMAAEQTGQLNVGDAILSVNGEDLRNSTHDEAVKALKRAGRIVELEVKHMHEVTPYFRRAVGMDSIACSADLSWPNAQHNSGINEFSGSAEPVASNTASGSMERTRRNSGPGIVPLRLAHLCRGLTLPDELKQLDWLVELRVSGTIPFTDLVDRGVNGTSALISTDLLASNDPNSFGSTMIHTTWKPVFAALSDRDLLLYDTAPTTKEEWANPSQAHPLIATRLVRLDSRRNGMNDPNGQNSQMLPQPPGDMVMFSTRTGSKHGVDSHTFAVSTTEDLNSWCQAVVDGGHSAVAVAREVVITCRWQQQDCRLTLHFDAGMTLSIRGPSNEYGASIGANQIIWQFPYEKLRSTADDGRSILWVDFGADGEFELDMLGCPKPVVFILHNILSAKVTRRGLVA</sequence>
<dbReference type="AlphaFoldDB" id="A0A183A7M3"/>
<evidence type="ECO:0000256" key="3">
    <source>
        <dbReference type="ARBA" id="ARBA00022490"/>
    </source>
</evidence>
<feature type="region of interest" description="Disordered" evidence="5">
    <location>
        <begin position="97"/>
        <end position="122"/>
    </location>
</feature>
<proteinExistence type="inferred from homology"/>
<dbReference type="InterPro" id="IPR001478">
    <property type="entry name" value="PDZ"/>
</dbReference>
<evidence type="ECO:0000313" key="9">
    <source>
        <dbReference type="Proteomes" id="UP000272942"/>
    </source>
</evidence>
<dbReference type="PROSITE" id="PS50003">
    <property type="entry name" value="PH_DOMAIN"/>
    <property type="match status" value="1"/>
</dbReference>
<dbReference type="OrthoDB" id="409749at2759"/>
<keyword evidence="9" id="KW-1185">Reference proteome</keyword>
<dbReference type="GO" id="GO:0016010">
    <property type="term" value="C:dystrophin-associated glycoprotein complex"/>
    <property type="evidence" value="ECO:0007669"/>
    <property type="project" value="TreeGrafter"/>
</dbReference>
<dbReference type="Pfam" id="PF00169">
    <property type="entry name" value="PH"/>
    <property type="match status" value="1"/>
</dbReference>
<dbReference type="WBParaSite" id="ECPE_0000296101-mRNA-1">
    <property type="protein sequence ID" value="ECPE_0000296101-mRNA-1"/>
    <property type="gene ID" value="ECPE_0000296101"/>
</dbReference>
<dbReference type="PANTHER" id="PTHR10554:SF12">
    <property type="entry name" value="IP02644P"/>
    <property type="match status" value="1"/>
</dbReference>
<dbReference type="Proteomes" id="UP000272942">
    <property type="component" value="Unassembled WGS sequence"/>
</dbReference>
<dbReference type="InterPro" id="IPR001849">
    <property type="entry name" value="PH_domain"/>
</dbReference>
<dbReference type="Pfam" id="PF23012">
    <property type="entry name" value="Syntrophin_4th"/>
    <property type="match status" value="1"/>
</dbReference>
<feature type="domain" description="PH" evidence="6">
    <location>
        <begin position="186"/>
        <end position="304"/>
    </location>
</feature>
<feature type="domain" description="PDZ" evidence="7">
    <location>
        <begin position="12"/>
        <end position="65"/>
    </location>
</feature>
<dbReference type="InterPro" id="IPR015482">
    <property type="entry name" value="Syntrophin"/>
</dbReference>
<dbReference type="SMART" id="SM00228">
    <property type="entry name" value="PDZ"/>
    <property type="match status" value="1"/>
</dbReference>
<comment type="subcellular location">
    <subcellularLocation>
        <location evidence="1">Cytoplasm</location>
        <location evidence="1">Cytoskeleton</location>
    </subcellularLocation>
</comment>
<comment type="similarity">
    <text evidence="2">Belongs to the syntrophin family.</text>
</comment>
<evidence type="ECO:0000256" key="2">
    <source>
        <dbReference type="ARBA" id="ARBA00010798"/>
    </source>
</evidence>
<dbReference type="GO" id="GO:0005856">
    <property type="term" value="C:cytoskeleton"/>
    <property type="evidence" value="ECO:0007669"/>
    <property type="project" value="UniProtKB-SubCell"/>
</dbReference>
<dbReference type="InterPro" id="IPR036034">
    <property type="entry name" value="PDZ_sf"/>
</dbReference>
<dbReference type="PANTHER" id="PTHR10554">
    <property type="entry name" value="SYNTROPHIN"/>
    <property type="match status" value="1"/>
</dbReference>
<organism evidence="10">
    <name type="scientific">Echinostoma caproni</name>
    <dbReference type="NCBI Taxonomy" id="27848"/>
    <lineage>
        <taxon>Eukaryota</taxon>
        <taxon>Metazoa</taxon>
        <taxon>Spiralia</taxon>
        <taxon>Lophotrochozoa</taxon>
        <taxon>Platyhelminthes</taxon>
        <taxon>Trematoda</taxon>
        <taxon>Digenea</taxon>
        <taxon>Plagiorchiida</taxon>
        <taxon>Echinostomata</taxon>
        <taxon>Echinostomatoidea</taxon>
        <taxon>Echinostomatidae</taxon>
        <taxon>Echinostoma</taxon>
    </lineage>
</organism>
<dbReference type="Gene3D" id="2.30.42.10">
    <property type="match status" value="1"/>
</dbReference>
<evidence type="ECO:0000256" key="1">
    <source>
        <dbReference type="ARBA" id="ARBA00004245"/>
    </source>
</evidence>
<protein>
    <submittedName>
        <fullName evidence="10">PDZ domain-containing protein</fullName>
    </submittedName>
</protein>
<evidence type="ECO:0000256" key="5">
    <source>
        <dbReference type="SAM" id="MobiDB-lite"/>
    </source>
</evidence>
<dbReference type="SUPFAM" id="SSF50156">
    <property type="entry name" value="PDZ domain-like"/>
    <property type="match status" value="1"/>
</dbReference>
<reference evidence="10" key="1">
    <citation type="submission" date="2016-06" db="UniProtKB">
        <authorList>
            <consortium name="WormBaseParasite"/>
        </authorList>
    </citation>
    <scope>IDENTIFICATION</scope>
</reference>
<accession>A0A183A7M3</accession>
<dbReference type="InterPro" id="IPR055108">
    <property type="entry name" value="Syntrophin_4th"/>
</dbReference>
<reference evidence="8 9" key="2">
    <citation type="submission" date="2018-11" db="EMBL/GenBank/DDBJ databases">
        <authorList>
            <consortium name="Pathogen Informatics"/>
        </authorList>
    </citation>
    <scope>NUCLEOTIDE SEQUENCE [LARGE SCALE GENOMIC DNA]</scope>
    <source>
        <strain evidence="8 9">Egypt</strain>
    </source>
</reference>
<dbReference type="GO" id="GO:0005198">
    <property type="term" value="F:structural molecule activity"/>
    <property type="evidence" value="ECO:0007669"/>
    <property type="project" value="InterPro"/>
</dbReference>
<evidence type="ECO:0000313" key="8">
    <source>
        <dbReference type="EMBL" id="VDP67939.1"/>
    </source>
</evidence>
<evidence type="ECO:0000256" key="4">
    <source>
        <dbReference type="ARBA" id="ARBA00023212"/>
    </source>
</evidence>